<organism evidence="3 4">
    <name type="scientific">Argiope bruennichi</name>
    <name type="common">Wasp spider</name>
    <name type="synonym">Aranea bruennichi</name>
    <dbReference type="NCBI Taxonomy" id="94029"/>
    <lineage>
        <taxon>Eukaryota</taxon>
        <taxon>Metazoa</taxon>
        <taxon>Ecdysozoa</taxon>
        <taxon>Arthropoda</taxon>
        <taxon>Chelicerata</taxon>
        <taxon>Arachnida</taxon>
        <taxon>Araneae</taxon>
        <taxon>Araneomorphae</taxon>
        <taxon>Entelegynae</taxon>
        <taxon>Araneoidea</taxon>
        <taxon>Araneidae</taxon>
        <taxon>Argiope</taxon>
    </lineage>
</organism>
<dbReference type="Gene3D" id="3.30.710.10">
    <property type="entry name" value="Potassium Channel Kv1.1, Chain A"/>
    <property type="match status" value="1"/>
</dbReference>
<dbReference type="SMART" id="SM00225">
    <property type="entry name" value="BTB"/>
    <property type="match status" value="1"/>
</dbReference>
<gene>
    <name evidence="3" type="ORF">HNY73_001479</name>
</gene>
<dbReference type="SUPFAM" id="SSF54695">
    <property type="entry name" value="POZ domain"/>
    <property type="match status" value="1"/>
</dbReference>
<dbReference type="InterPro" id="IPR011333">
    <property type="entry name" value="SKP1/BTB/POZ_sf"/>
</dbReference>
<dbReference type="Gene3D" id="1.25.40.420">
    <property type="match status" value="1"/>
</dbReference>
<dbReference type="PROSITE" id="PS50097">
    <property type="entry name" value="BTB"/>
    <property type="match status" value="1"/>
</dbReference>
<sequence>MSNLHIYILCFSAAVLVCTQLFSSSNSSGSHDEVQIKTSELRMVDLCESMSLLFQKGLFSDLTVVADGEFKVHKGILSARSEVFHQMLESQRDLEKIVIDGISKTAMVQMLFFIYTGHTEELSVEVAVELFKAADKYKLHLLKSMCSDILMGNLNLDNLLEFLSLAVKHSDENLQNASVDFIVDNILAIREHNMWLKFVETHPHVVDNVLMVLASKK</sequence>
<evidence type="ECO:0000259" key="2">
    <source>
        <dbReference type="PROSITE" id="PS50097"/>
    </source>
</evidence>
<dbReference type="Pfam" id="PF00651">
    <property type="entry name" value="BTB"/>
    <property type="match status" value="1"/>
</dbReference>
<keyword evidence="4" id="KW-1185">Reference proteome</keyword>
<evidence type="ECO:0000256" key="1">
    <source>
        <dbReference type="SAM" id="SignalP"/>
    </source>
</evidence>
<name>A0A8T0G1E9_ARGBR</name>
<protein>
    <submittedName>
        <fullName evidence="3">Speckle-type POZ protein like</fullName>
    </submittedName>
</protein>
<feature type="signal peptide" evidence="1">
    <location>
        <begin position="1"/>
        <end position="19"/>
    </location>
</feature>
<dbReference type="Proteomes" id="UP000807504">
    <property type="component" value="Unassembled WGS sequence"/>
</dbReference>
<feature type="domain" description="BTB" evidence="2">
    <location>
        <begin position="59"/>
        <end position="123"/>
    </location>
</feature>
<reference evidence="3" key="2">
    <citation type="submission" date="2020-06" db="EMBL/GenBank/DDBJ databases">
        <authorList>
            <person name="Sheffer M."/>
        </authorList>
    </citation>
    <scope>NUCLEOTIDE SEQUENCE</scope>
</reference>
<evidence type="ECO:0000313" key="4">
    <source>
        <dbReference type="Proteomes" id="UP000807504"/>
    </source>
</evidence>
<dbReference type="PANTHER" id="PTHR24413">
    <property type="entry name" value="SPECKLE-TYPE POZ PROTEIN"/>
    <property type="match status" value="1"/>
</dbReference>
<comment type="caution">
    <text evidence="3">The sequence shown here is derived from an EMBL/GenBank/DDBJ whole genome shotgun (WGS) entry which is preliminary data.</text>
</comment>
<evidence type="ECO:0000313" key="3">
    <source>
        <dbReference type="EMBL" id="KAF8797187.1"/>
    </source>
</evidence>
<dbReference type="AlphaFoldDB" id="A0A8T0G1E9"/>
<accession>A0A8T0G1E9</accession>
<proteinExistence type="predicted"/>
<feature type="chain" id="PRO_5035898157" evidence="1">
    <location>
        <begin position="20"/>
        <end position="217"/>
    </location>
</feature>
<keyword evidence="1" id="KW-0732">Signal</keyword>
<dbReference type="EMBL" id="JABXBU010000001">
    <property type="protein sequence ID" value="KAF8797187.1"/>
    <property type="molecule type" value="Genomic_DNA"/>
</dbReference>
<reference evidence="3" key="1">
    <citation type="journal article" date="2020" name="bioRxiv">
        <title>Chromosome-level reference genome of the European wasp spider Argiope bruennichi: a resource for studies on range expansion and evolutionary adaptation.</title>
        <authorList>
            <person name="Sheffer M.M."/>
            <person name="Hoppe A."/>
            <person name="Krehenwinkel H."/>
            <person name="Uhl G."/>
            <person name="Kuss A.W."/>
            <person name="Jensen L."/>
            <person name="Jensen C."/>
            <person name="Gillespie R.G."/>
            <person name="Hoff K.J."/>
            <person name="Prost S."/>
        </authorList>
    </citation>
    <scope>NUCLEOTIDE SEQUENCE</scope>
</reference>
<dbReference type="InterPro" id="IPR000210">
    <property type="entry name" value="BTB/POZ_dom"/>
</dbReference>